<dbReference type="InterPro" id="IPR007110">
    <property type="entry name" value="Ig-like_dom"/>
</dbReference>
<dbReference type="PANTHER" id="PTHR45889">
    <property type="entry name" value="IG-LIKE DOMAIN-CONTAINING PROTEIN"/>
    <property type="match status" value="1"/>
</dbReference>
<evidence type="ECO:0000313" key="5">
    <source>
        <dbReference type="EMBL" id="CAD7259512.1"/>
    </source>
</evidence>
<accession>A0A7R9FYV4</accession>
<comment type="subcellular location">
    <subcellularLocation>
        <location evidence="1">Membrane</location>
        <topology evidence="1">Single-pass membrane protein</topology>
    </subcellularLocation>
</comment>
<gene>
    <name evidence="5" type="ORF">TSIB3V08_LOCUS3717</name>
</gene>
<sequence length="522" mass="57574">MVWGRVGDTEEEQKFWRARGREDVRQHPPAATCELAIRPVQQDPSVWARKFLLECLDRRTSSIVPGKSLHGNVVQSVDSGISQATTTLNTRTPYPFFSPLYLFIQTEGNQQTSPCSRTREETFVAPNEAAVTIEVFPKESIVKVGDTVTVMCRAGEKLQYCRVTSPAGTFNLKPNIPVSNGYIYSGKGLETGECGFTIANVQEMNNGNHTCYLGFDNTGLESNTTMSVIVARPPTTSPELSVSLVGSRVSADFQEGQTIQAMCRVPDNRPPSNLTWFIGNEQVTDGLSPIRKEPENCGYADLCAVSQNLTHTLSWRDNGKELSCFVQHFAMDERANNQTKSQLNVLYKPRDVEISSEQFGFEIGKPGRISKQVQANPRPSFAWNVGGGEWIREGQVDSLTGRFRAGETINNGSGIWQASLEIDSVTAEDVERVYNLRASNIAGVTDYAVSISTMDAPQGQAPRLHNTSNNNYAPRTTISAESSAASHRLRPPPCSISPSINKKNMLERGGNCYSLPEDNRRF</sequence>
<dbReference type="SMART" id="SM00409">
    <property type="entry name" value="IG"/>
    <property type="match status" value="2"/>
</dbReference>
<evidence type="ECO:0000256" key="3">
    <source>
        <dbReference type="ARBA" id="ARBA00023157"/>
    </source>
</evidence>
<dbReference type="Gene3D" id="2.60.40.10">
    <property type="entry name" value="Immunoglobulins"/>
    <property type="match status" value="2"/>
</dbReference>
<dbReference type="InterPro" id="IPR003599">
    <property type="entry name" value="Ig_sub"/>
</dbReference>
<dbReference type="EMBL" id="OC001257">
    <property type="protein sequence ID" value="CAD7259512.1"/>
    <property type="molecule type" value="Genomic_DNA"/>
</dbReference>
<evidence type="ECO:0000256" key="2">
    <source>
        <dbReference type="ARBA" id="ARBA00023136"/>
    </source>
</evidence>
<dbReference type="InterPro" id="IPR013162">
    <property type="entry name" value="CD80_C2-set"/>
</dbReference>
<proteinExistence type="predicted"/>
<name>A0A7R9FYV4_TIMSH</name>
<dbReference type="SUPFAM" id="SSF48726">
    <property type="entry name" value="Immunoglobulin"/>
    <property type="match status" value="3"/>
</dbReference>
<evidence type="ECO:0000256" key="1">
    <source>
        <dbReference type="ARBA" id="ARBA00004167"/>
    </source>
</evidence>
<dbReference type="InterPro" id="IPR013783">
    <property type="entry name" value="Ig-like_fold"/>
</dbReference>
<dbReference type="PANTHER" id="PTHR45889:SF8">
    <property type="entry name" value="IG-LIKE DOMAIN-CONTAINING PROTEIN"/>
    <property type="match status" value="1"/>
</dbReference>
<dbReference type="Pfam" id="PF08205">
    <property type="entry name" value="C2-set_2"/>
    <property type="match status" value="1"/>
</dbReference>
<keyword evidence="3" id="KW-1015">Disulfide bond</keyword>
<organism evidence="5">
    <name type="scientific">Timema shepardi</name>
    <name type="common">Walking stick</name>
    <dbReference type="NCBI Taxonomy" id="629360"/>
    <lineage>
        <taxon>Eukaryota</taxon>
        <taxon>Metazoa</taxon>
        <taxon>Ecdysozoa</taxon>
        <taxon>Arthropoda</taxon>
        <taxon>Hexapoda</taxon>
        <taxon>Insecta</taxon>
        <taxon>Pterygota</taxon>
        <taxon>Neoptera</taxon>
        <taxon>Polyneoptera</taxon>
        <taxon>Phasmatodea</taxon>
        <taxon>Timematodea</taxon>
        <taxon>Timematoidea</taxon>
        <taxon>Timematidae</taxon>
        <taxon>Timema</taxon>
    </lineage>
</organism>
<dbReference type="PROSITE" id="PS50835">
    <property type="entry name" value="IG_LIKE"/>
    <property type="match status" value="1"/>
</dbReference>
<protein>
    <recommendedName>
        <fullName evidence="4">Ig-like domain-containing protein</fullName>
    </recommendedName>
</protein>
<dbReference type="GO" id="GO:0016020">
    <property type="term" value="C:membrane"/>
    <property type="evidence" value="ECO:0007669"/>
    <property type="project" value="UniProtKB-SubCell"/>
</dbReference>
<reference evidence="5" key="1">
    <citation type="submission" date="2020-11" db="EMBL/GenBank/DDBJ databases">
        <authorList>
            <person name="Tran Van P."/>
        </authorList>
    </citation>
    <scope>NUCLEOTIDE SEQUENCE</scope>
</reference>
<dbReference type="InterPro" id="IPR036179">
    <property type="entry name" value="Ig-like_dom_sf"/>
</dbReference>
<dbReference type="AlphaFoldDB" id="A0A7R9FYV4"/>
<keyword evidence="2" id="KW-0472">Membrane</keyword>
<feature type="domain" description="Ig-like" evidence="4">
    <location>
        <begin position="238"/>
        <end position="344"/>
    </location>
</feature>
<evidence type="ECO:0000259" key="4">
    <source>
        <dbReference type="PROSITE" id="PS50835"/>
    </source>
</evidence>